<evidence type="ECO:0000256" key="1">
    <source>
        <dbReference type="ARBA" id="ARBA00004141"/>
    </source>
</evidence>
<evidence type="ECO:0000256" key="2">
    <source>
        <dbReference type="ARBA" id="ARBA00006175"/>
    </source>
</evidence>
<feature type="transmembrane region" description="Helical" evidence="7">
    <location>
        <begin position="30"/>
        <end position="51"/>
    </location>
</feature>
<evidence type="ECO:0000256" key="7">
    <source>
        <dbReference type="SAM" id="Phobius"/>
    </source>
</evidence>
<keyword evidence="4 7" id="KW-1133">Transmembrane helix</keyword>
<dbReference type="Gene3D" id="1.20.1080.10">
    <property type="entry name" value="Glycerol uptake facilitator protein"/>
    <property type="match status" value="1"/>
</dbReference>
<name>A0A1L8SR96_9ENTE</name>
<feature type="transmembrane region" description="Helical" evidence="7">
    <location>
        <begin position="100"/>
        <end position="122"/>
    </location>
</feature>
<evidence type="ECO:0008006" key="10">
    <source>
        <dbReference type="Google" id="ProtNLM"/>
    </source>
</evidence>
<keyword evidence="6" id="KW-0813">Transport</keyword>
<dbReference type="GO" id="GO:0015250">
    <property type="term" value="F:water channel activity"/>
    <property type="evidence" value="ECO:0007669"/>
    <property type="project" value="TreeGrafter"/>
</dbReference>
<keyword evidence="3 6" id="KW-0812">Transmembrane</keyword>
<dbReference type="AlphaFoldDB" id="A0A1L8SR96"/>
<dbReference type="PANTHER" id="PTHR19139">
    <property type="entry name" value="AQUAPORIN TRANSPORTER"/>
    <property type="match status" value="1"/>
</dbReference>
<gene>
    <name evidence="8" type="ORF">RV00_GL000876</name>
</gene>
<protein>
    <recommendedName>
        <fullName evidence="10">MIP family channel protein</fullName>
    </recommendedName>
</protein>
<organism evidence="8 9">
    <name type="scientific">Enterococcus devriesei</name>
    <dbReference type="NCBI Taxonomy" id="319970"/>
    <lineage>
        <taxon>Bacteria</taxon>
        <taxon>Bacillati</taxon>
        <taxon>Bacillota</taxon>
        <taxon>Bacilli</taxon>
        <taxon>Lactobacillales</taxon>
        <taxon>Enterococcaceae</taxon>
        <taxon>Enterococcus</taxon>
    </lineage>
</organism>
<comment type="caution">
    <text evidence="8">The sequence shown here is derived from an EMBL/GenBank/DDBJ whole genome shotgun (WGS) entry which is preliminary data.</text>
</comment>
<evidence type="ECO:0000313" key="9">
    <source>
        <dbReference type="Proteomes" id="UP000183700"/>
    </source>
</evidence>
<keyword evidence="5 7" id="KW-0472">Membrane</keyword>
<comment type="subcellular location">
    <subcellularLocation>
        <location evidence="1">Membrane</location>
        <topology evidence="1">Multi-pass membrane protein</topology>
    </subcellularLocation>
</comment>
<evidence type="ECO:0000256" key="5">
    <source>
        <dbReference type="ARBA" id="ARBA00023136"/>
    </source>
</evidence>
<dbReference type="InterPro" id="IPR034294">
    <property type="entry name" value="Aquaporin_transptr"/>
</dbReference>
<evidence type="ECO:0000313" key="8">
    <source>
        <dbReference type="EMBL" id="OJG34344.1"/>
    </source>
</evidence>
<feature type="transmembrane region" description="Helical" evidence="7">
    <location>
        <begin position="57"/>
        <end position="79"/>
    </location>
</feature>
<keyword evidence="9" id="KW-1185">Reference proteome</keyword>
<dbReference type="GO" id="GO:0005886">
    <property type="term" value="C:plasma membrane"/>
    <property type="evidence" value="ECO:0007669"/>
    <property type="project" value="TreeGrafter"/>
</dbReference>
<evidence type="ECO:0000256" key="6">
    <source>
        <dbReference type="RuleBase" id="RU000477"/>
    </source>
</evidence>
<dbReference type="Pfam" id="PF00230">
    <property type="entry name" value="MIP"/>
    <property type="match status" value="1"/>
</dbReference>
<dbReference type="Proteomes" id="UP000183700">
    <property type="component" value="Unassembled WGS sequence"/>
</dbReference>
<comment type="similarity">
    <text evidence="2 6">Belongs to the MIP/aquaporin (TC 1.A.8) family.</text>
</comment>
<feature type="transmembrane region" description="Helical" evidence="7">
    <location>
        <begin position="217"/>
        <end position="238"/>
    </location>
</feature>
<evidence type="ECO:0000256" key="4">
    <source>
        <dbReference type="ARBA" id="ARBA00022989"/>
    </source>
</evidence>
<dbReference type="EMBL" id="JXKM01000014">
    <property type="protein sequence ID" value="OJG34344.1"/>
    <property type="molecule type" value="Genomic_DNA"/>
</dbReference>
<feature type="transmembrane region" description="Helical" evidence="7">
    <location>
        <begin position="176"/>
        <end position="197"/>
    </location>
</feature>
<reference evidence="8 9" key="1">
    <citation type="submission" date="2014-12" db="EMBL/GenBank/DDBJ databases">
        <title>Draft genome sequences of 29 type strains of Enterococci.</title>
        <authorList>
            <person name="Zhong Z."/>
            <person name="Sun Z."/>
            <person name="Liu W."/>
            <person name="Zhang W."/>
            <person name="Zhang H."/>
        </authorList>
    </citation>
    <scope>NUCLEOTIDE SEQUENCE [LARGE SCALE GENOMIC DNA]</scope>
    <source>
        <strain evidence="8 9">DSM 22802</strain>
    </source>
</reference>
<feature type="transmembrane region" description="Helical" evidence="7">
    <location>
        <begin position="142"/>
        <end position="164"/>
    </location>
</feature>
<dbReference type="SUPFAM" id="SSF81338">
    <property type="entry name" value="Aquaporin-like"/>
    <property type="match status" value="1"/>
</dbReference>
<dbReference type="PRINTS" id="PR00783">
    <property type="entry name" value="MINTRINSICP"/>
</dbReference>
<dbReference type="PANTHER" id="PTHR19139:SF199">
    <property type="entry name" value="MIP17260P"/>
    <property type="match status" value="1"/>
</dbReference>
<dbReference type="InterPro" id="IPR000425">
    <property type="entry name" value="MIP"/>
</dbReference>
<evidence type="ECO:0000256" key="3">
    <source>
        <dbReference type="ARBA" id="ARBA00022692"/>
    </source>
</evidence>
<sequence>MGYCFTKKSYLNKMIIQIFIEGSWMKMKKYVAEFLGTFMLVFLGTGTVVVAKGGTLTIGLAFGLAITIMAYAVGGISGGNFNPGVSVAMMINKRLSVKDGIFYIIAQALGSIVASAILSVYIHALKLPSDGFGQNDFPNISAAQAFGVETLITFLFVFVILMVTSTKYGNATMAPVAIGITLAFLIIVTLNLTGGSLNAARSLGPAIFAGGTALSHYWVYLLAPTLGAAIAAFVAKFMGSEEK</sequence>
<accession>A0A1L8SR96</accession>
<dbReference type="STRING" id="319970.RV00_GL000876"/>
<dbReference type="InterPro" id="IPR023271">
    <property type="entry name" value="Aquaporin-like"/>
</dbReference>
<proteinExistence type="inferred from homology"/>